<sequence>MSKRLQHELTYDAPPAEVAAMLRDPAFRVKVCERQRVISHDVTVAAEGDAADVQVERVQAVTGVPSVATKVVGDEITIVHRENWRDLTSGDYTVGIPGKPGQISGTVSLREDGARTIETVDLTVTVSIPLVGGKLEGVVVDLLKAALRTEHEVGVTYLAG</sequence>
<dbReference type="InterPro" id="IPR019639">
    <property type="entry name" value="DUF2505"/>
</dbReference>
<keyword evidence="2" id="KW-1185">Reference proteome</keyword>
<accession>A0A4U2YL94</accession>
<protein>
    <submittedName>
        <fullName evidence="1">DUF2505 domain-containing protein</fullName>
    </submittedName>
</protein>
<dbReference type="Proteomes" id="UP000307808">
    <property type="component" value="Unassembled WGS sequence"/>
</dbReference>
<dbReference type="RefSeq" id="WP_137066111.1">
    <property type="nucleotide sequence ID" value="NZ_CP040748.1"/>
</dbReference>
<dbReference type="Pfam" id="PF10698">
    <property type="entry name" value="DUF2505"/>
    <property type="match status" value="1"/>
</dbReference>
<dbReference type="AlphaFoldDB" id="A0A4U2YL94"/>
<comment type="caution">
    <text evidence="1">The sequence shown here is derived from an EMBL/GenBank/DDBJ whole genome shotgun (WGS) entry which is preliminary data.</text>
</comment>
<name>A0A4U2YL94_9ACTN</name>
<dbReference type="EMBL" id="SZPY01000003">
    <property type="protein sequence ID" value="TKI61272.1"/>
    <property type="molecule type" value="Genomic_DNA"/>
</dbReference>
<reference evidence="1 2" key="1">
    <citation type="submission" date="2019-04" db="EMBL/GenBank/DDBJ databases">
        <authorList>
            <person name="Dong K."/>
        </authorList>
    </citation>
    <scope>NUCLEOTIDE SEQUENCE [LARGE SCALE GENOMIC DNA]</scope>
    <source>
        <strain evidence="2">dk3543</strain>
    </source>
</reference>
<evidence type="ECO:0000313" key="2">
    <source>
        <dbReference type="Proteomes" id="UP000307808"/>
    </source>
</evidence>
<organism evidence="1 2">
    <name type="scientific">Nocardioides jishulii</name>
    <dbReference type="NCBI Taxonomy" id="2575440"/>
    <lineage>
        <taxon>Bacteria</taxon>
        <taxon>Bacillati</taxon>
        <taxon>Actinomycetota</taxon>
        <taxon>Actinomycetes</taxon>
        <taxon>Propionibacteriales</taxon>
        <taxon>Nocardioidaceae</taxon>
        <taxon>Nocardioides</taxon>
    </lineage>
</organism>
<proteinExistence type="predicted"/>
<dbReference type="OrthoDB" id="3266819at2"/>
<gene>
    <name evidence="1" type="ORF">FC770_10585</name>
</gene>
<evidence type="ECO:0000313" key="1">
    <source>
        <dbReference type="EMBL" id="TKI61272.1"/>
    </source>
</evidence>